<dbReference type="InterPro" id="IPR002401">
    <property type="entry name" value="Cyt_P450_E_grp-I"/>
</dbReference>
<dbReference type="GO" id="GO:0005506">
    <property type="term" value="F:iron ion binding"/>
    <property type="evidence" value="ECO:0007669"/>
    <property type="project" value="InterPro"/>
</dbReference>
<dbReference type="InterPro" id="IPR001128">
    <property type="entry name" value="Cyt_P450"/>
</dbReference>
<dbReference type="GO" id="GO:0016705">
    <property type="term" value="F:oxidoreductase activity, acting on paired donors, with incorporation or reduction of molecular oxygen"/>
    <property type="evidence" value="ECO:0007669"/>
    <property type="project" value="InterPro"/>
</dbReference>
<dbReference type="Proteomes" id="UP000235786">
    <property type="component" value="Unassembled WGS sequence"/>
</dbReference>
<keyword evidence="1" id="KW-0408">Iron</keyword>
<protein>
    <submittedName>
        <fullName evidence="2">Benzoate 4-monooxygenase cytochrome p450</fullName>
    </submittedName>
</protein>
<dbReference type="SUPFAM" id="SSF48264">
    <property type="entry name" value="Cytochrome P450"/>
    <property type="match status" value="1"/>
</dbReference>
<dbReference type="CDD" id="cd11062">
    <property type="entry name" value="CYP58-like"/>
    <property type="match status" value="1"/>
</dbReference>
<keyword evidence="1" id="KW-0349">Heme</keyword>
<dbReference type="InterPro" id="IPR050121">
    <property type="entry name" value="Cytochrome_P450_monoxygenase"/>
</dbReference>
<dbReference type="PRINTS" id="PR00385">
    <property type="entry name" value="P450"/>
</dbReference>
<feature type="binding site" description="axial binding residue" evidence="1">
    <location>
        <position position="445"/>
    </location>
    <ligand>
        <name>heme</name>
        <dbReference type="ChEBI" id="CHEBI:30413"/>
    </ligand>
    <ligandPart>
        <name>Fe</name>
        <dbReference type="ChEBI" id="CHEBI:18248"/>
    </ligandPart>
</feature>
<dbReference type="PANTHER" id="PTHR24305">
    <property type="entry name" value="CYTOCHROME P450"/>
    <property type="match status" value="1"/>
</dbReference>
<dbReference type="GO" id="GO:0004497">
    <property type="term" value="F:monooxygenase activity"/>
    <property type="evidence" value="ECO:0007669"/>
    <property type="project" value="UniProtKB-KW"/>
</dbReference>
<accession>A0A2J6RQQ6</accession>
<dbReference type="Pfam" id="PF00067">
    <property type="entry name" value="p450"/>
    <property type="match status" value="1"/>
</dbReference>
<dbReference type="AlphaFoldDB" id="A0A2J6RQQ6"/>
<comment type="cofactor">
    <cofactor evidence="1">
        <name>heme</name>
        <dbReference type="ChEBI" id="CHEBI:30413"/>
    </cofactor>
</comment>
<proteinExistence type="predicted"/>
<keyword evidence="2" id="KW-0503">Monooxygenase</keyword>
<organism evidence="2 3">
    <name type="scientific">Hyaloscypha variabilis (strain UAMH 11265 / GT02V1 / F)</name>
    <name type="common">Meliniomyces variabilis</name>
    <dbReference type="NCBI Taxonomy" id="1149755"/>
    <lineage>
        <taxon>Eukaryota</taxon>
        <taxon>Fungi</taxon>
        <taxon>Dikarya</taxon>
        <taxon>Ascomycota</taxon>
        <taxon>Pezizomycotina</taxon>
        <taxon>Leotiomycetes</taxon>
        <taxon>Helotiales</taxon>
        <taxon>Hyaloscyphaceae</taxon>
        <taxon>Hyaloscypha</taxon>
        <taxon>Hyaloscypha variabilis</taxon>
    </lineage>
</organism>
<dbReference type="Gene3D" id="1.10.630.10">
    <property type="entry name" value="Cytochrome P450"/>
    <property type="match status" value="1"/>
</dbReference>
<sequence>MELSMSTLFFFSLGGVFLGVLAWIWYITFAHPLSSVPNASFLAPISRLLWALPSEYQGQITLDLPRLHEVYGPLVRIGPNEVSFYSLDIYKAVHSVRSPFAKDPRVYGQFVQDAHPALFSITDAFEHSQRRRLMGQLFNQSKMNALEGMMTQHISAFVHALEQRISQPIEVVRACRALEADIVSAFGFGEQIGAIGAWENGEDLNMIKANDEKSKIIALCSSFPTLASVWDQAKAMLYNVTGWQSKSTSALKDFDQRKWSANQLTRLLTPKTAPQAHPNFISTMLASRLPAPSALSEAKEMLGPGTDTTSATLAHILWALAHDISYQDALVQDLMDAQWPNDMSSLESIPRLRAAVKEGIRWTGAAAAMLPRVVPEGGCTLAGTFIPGGTVISSSPIWYLHDKTAFPEPKLYRPSRWLNDESRSDEQVKLRDDFYIPFSKGSSACIGIHFAYFELFLSLSKILQNFQVTLPPTPAWPVIPREARLPERLEWVAAVPTVDLNVLYFPRGLKR</sequence>
<gene>
    <name evidence="2" type="ORF">L207DRAFT_566212</name>
</gene>
<evidence type="ECO:0000313" key="2">
    <source>
        <dbReference type="EMBL" id="PMD40842.1"/>
    </source>
</evidence>
<dbReference type="STRING" id="1149755.A0A2J6RQQ6"/>
<evidence type="ECO:0000256" key="1">
    <source>
        <dbReference type="PIRSR" id="PIRSR602401-1"/>
    </source>
</evidence>
<dbReference type="InterPro" id="IPR036396">
    <property type="entry name" value="Cyt_P450_sf"/>
</dbReference>
<dbReference type="PRINTS" id="PR00463">
    <property type="entry name" value="EP450I"/>
</dbReference>
<keyword evidence="2" id="KW-0560">Oxidoreductase</keyword>
<keyword evidence="3" id="KW-1185">Reference proteome</keyword>
<reference evidence="2 3" key="1">
    <citation type="submission" date="2016-04" db="EMBL/GenBank/DDBJ databases">
        <title>A degradative enzymes factory behind the ericoid mycorrhizal symbiosis.</title>
        <authorList>
            <consortium name="DOE Joint Genome Institute"/>
            <person name="Martino E."/>
            <person name="Morin E."/>
            <person name="Grelet G."/>
            <person name="Kuo A."/>
            <person name="Kohler A."/>
            <person name="Daghino S."/>
            <person name="Barry K."/>
            <person name="Choi C."/>
            <person name="Cichocki N."/>
            <person name="Clum A."/>
            <person name="Copeland A."/>
            <person name="Hainaut M."/>
            <person name="Haridas S."/>
            <person name="Labutti K."/>
            <person name="Lindquist E."/>
            <person name="Lipzen A."/>
            <person name="Khouja H.-R."/>
            <person name="Murat C."/>
            <person name="Ohm R."/>
            <person name="Olson A."/>
            <person name="Spatafora J."/>
            <person name="Veneault-Fourrey C."/>
            <person name="Henrissat B."/>
            <person name="Grigoriev I."/>
            <person name="Martin F."/>
            <person name="Perotto S."/>
        </authorList>
    </citation>
    <scope>NUCLEOTIDE SEQUENCE [LARGE SCALE GENOMIC DNA]</scope>
    <source>
        <strain evidence="2 3">F</strain>
    </source>
</reference>
<keyword evidence="1" id="KW-0479">Metal-binding</keyword>
<dbReference type="EMBL" id="KZ613945">
    <property type="protein sequence ID" value="PMD40842.1"/>
    <property type="molecule type" value="Genomic_DNA"/>
</dbReference>
<evidence type="ECO:0000313" key="3">
    <source>
        <dbReference type="Proteomes" id="UP000235786"/>
    </source>
</evidence>
<dbReference type="OrthoDB" id="3945418at2759"/>
<name>A0A2J6RQQ6_HYAVF</name>
<dbReference type="GO" id="GO:0020037">
    <property type="term" value="F:heme binding"/>
    <property type="evidence" value="ECO:0007669"/>
    <property type="project" value="InterPro"/>
</dbReference>
<dbReference type="PANTHER" id="PTHR24305:SF156">
    <property type="entry name" value="P450, PUTATIVE (EUROFUNG)-RELATED"/>
    <property type="match status" value="1"/>
</dbReference>